<proteinExistence type="predicted"/>
<dbReference type="AlphaFoldDB" id="A0AAW9QWK9"/>
<evidence type="ECO:0000313" key="3">
    <source>
        <dbReference type="Proteomes" id="UP001328733"/>
    </source>
</evidence>
<accession>A0AAW9QWK9</accession>
<evidence type="ECO:0000313" key="2">
    <source>
        <dbReference type="EMBL" id="MEG3438078.1"/>
    </source>
</evidence>
<comment type="caution">
    <text evidence="2">The sequence shown here is derived from an EMBL/GenBank/DDBJ whole genome shotgun (WGS) entry which is preliminary data.</text>
</comment>
<feature type="region of interest" description="Disordered" evidence="1">
    <location>
        <begin position="1"/>
        <end position="35"/>
    </location>
</feature>
<organism evidence="2 3">
    <name type="scientific">Pannus brasiliensis CCIBt3594</name>
    <dbReference type="NCBI Taxonomy" id="1427578"/>
    <lineage>
        <taxon>Bacteria</taxon>
        <taxon>Bacillati</taxon>
        <taxon>Cyanobacteriota</taxon>
        <taxon>Cyanophyceae</taxon>
        <taxon>Oscillatoriophycideae</taxon>
        <taxon>Chroococcales</taxon>
        <taxon>Microcystaceae</taxon>
        <taxon>Pannus</taxon>
    </lineage>
</organism>
<evidence type="ECO:0000256" key="1">
    <source>
        <dbReference type="SAM" id="MobiDB-lite"/>
    </source>
</evidence>
<reference evidence="2 3" key="1">
    <citation type="submission" date="2024-01" db="EMBL/GenBank/DDBJ databases">
        <title>Genomic insights into the taxonomy and metabolism of the cyanobacterium Pannus brasiliensis CCIBt3594.</title>
        <authorList>
            <person name="Machado M."/>
            <person name="Botero N.B."/>
            <person name="Andreote A.P.D."/>
            <person name="Feitosa A.M.T."/>
            <person name="Popin R."/>
            <person name="Sivonen K."/>
            <person name="Fiore M.F."/>
        </authorList>
    </citation>
    <scope>NUCLEOTIDE SEQUENCE [LARGE SCALE GENOMIC DNA]</scope>
    <source>
        <strain evidence="2 3">CCIBt3594</strain>
    </source>
</reference>
<dbReference type="Proteomes" id="UP001328733">
    <property type="component" value="Unassembled WGS sequence"/>
</dbReference>
<dbReference type="EMBL" id="JBAFSM010000023">
    <property type="protein sequence ID" value="MEG3438078.1"/>
    <property type="molecule type" value="Genomic_DNA"/>
</dbReference>
<name>A0AAW9QWK9_9CHRO</name>
<gene>
    <name evidence="2" type="ORF">V0288_13200</name>
</gene>
<sequence>MNPRTHVKPLSPAERPLLEKPRPLPLADGGKSDINHGNYYPNAASLNLPYGITVVNDRLPVADTANSRLLGWRYRENLPGQPADGLAGQMDFPSQGKNRDYGLAASDSLCQPYSVTATGNPIAIADSSNNRVLLWK</sequence>
<keyword evidence="3" id="KW-1185">Reference proteome</keyword>
<protein>
    <submittedName>
        <fullName evidence="2">Uncharacterized protein</fullName>
    </submittedName>
</protein>
<dbReference type="RefSeq" id="WP_332865561.1">
    <property type="nucleotide sequence ID" value="NZ_JBAFSM010000023.1"/>
</dbReference>